<dbReference type="AlphaFoldDB" id="A0A2U1FBQ7"/>
<dbReference type="RefSeq" id="WP_116708741.1">
    <property type="nucleotide sequence ID" value="NZ_QEKW01000006.1"/>
</dbReference>
<dbReference type="InterPro" id="IPR005531">
    <property type="entry name" value="Asp23"/>
</dbReference>
<feature type="region of interest" description="Disordered" evidence="2">
    <location>
        <begin position="1"/>
        <end position="35"/>
    </location>
</feature>
<organism evidence="3 4">
    <name type="scientific">Actinomycetospora cinnamomea</name>
    <dbReference type="NCBI Taxonomy" id="663609"/>
    <lineage>
        <taxon>Bacteria</taxon>
        <taxon>Bacillati</taxon>
        <taxon>Actinomycetota</taxon>
        <taxon>Actinomycetes</taxon>
        <taxon>Pseudonocardiales</taxon>
        <taxon>Pseudonocardiaceae</taxon>
        <taxon>Actinomycetospora</taxon>
    </lineage>
</organism>
<gene>
    <name evidence="3" type="ORF">C8D89_106223</name>
</gene>
<evidence type="ECO:0000313" key="4">
    <source>
        <dbReference type="Proteomes" id="UP000245639"/>
    </source>
</evidence>
<feature type="compositionally biased region" description="Low complexity" evidence="2">
    <location>
        <begin position="1"/>
        <end position="25"/>
    </location>
</feature>
<proteinExistence type="inferred from homology"/>
<comment type="similarity">
    <text evidence="1">Belongs to the asp23 family.</text>
</comment>
<dbReference type="PANTHER" id="PTHR34297:SF3">
    <property type="entry name" value="ALKALINE SHOCK PROTEIN 23"/>
    <property type="match status" value="1"/>
</dbReference>
<dbReference type="Pfam" id="PF03780">
    <property type="entry name" value="Asp23"/>
    <property type="match status" value="1"/>
</dbReference>
<dbReference type="Proteomes" id="UP000245639">
    <property type="component" value="Unassembled WGS sequence"/>
</dbReference>
<dbReference type="OrthoDB" id="9808942at2"/>
<comment type="caution">
    <text evidence="3">The sequence shown here is derived from an EMBL/GenBank/DDBJ whole genome shotgun (WGS) entry which is preliminary data.</text>
</comment>
<evidence type="ECO:0000256" key="1">
    <source>
        <dbReference type="ARBA" id="ARBA00005721"/>
    </source>
</evidence>
<name>A0A2U1FBQ7_9PSEU</name>
<keyword evidence="4" id="KW-1185">Reference proteome</keyword>
<protein>
    <submittedName>
        <fullName evidence="3">Putative alkaline shock family protein YloU</fullName>
    </submittedName>
</protein>
<evidence type="ECO:0000256" key="2">
    <source>
        <dbReference type="SAM" id="MobiDB-lite"/>
    </source>
</evidence>
<accession>A0A2U1FBQ7</accession>
<reference evidence="3 4" key="1">
    <citation type="submission" date="2018-04" db="EMBL/GenBank/DDBJ databases">
        <title>Genomic Encyclopedia of Type Strains, Phase IV (KMG-IV): sequencing the most valuable type-strain genomes for metagenomic binning, comparative biology and taxonomic classification.</title>
        <authorList>
            <person name="Goeker M."/>
        </authorList>
    </citation>
    <scope>NUCLEOTIDE SEQUENCE [LARGE SCALE GENOMIC DNA]</scope>
    <source>
        <strain evidence="3 4">DSM 45771</strain>
    </source>
</reference>
<dbReference type="PANTHER" id="PTHR34297">
    <property type="entry name" value="HYPOTHETICAL CYTOSOLIC PROTEIN-RELATED"/>
    <property type="match status" value="1"/>
</dbReference>
<sequence length="162" mass="16352">MTSAQRPSSTPSSPTPTATSVSGAAGDPTTVEGTTEVLPSVVQKVTAYAAREIPGVVALGGSASRAVGAVRQTLTGNTENTAGVRVELADQQARIGLDVEIEYGVGARELVRALRRHVPKAVEEIAGVTVVELNIVITDVHLPGADTDADGGAAPPPPPASL</sequence>
<evidence type="ECO:0000313" key="3">
    <source>
        <dbReference type="EMBL" id="PVZ09559.1"/>
    </source>
</evidence>
<dbReference type="EMBL" id="QEKW01000006">
    <property type="protein sequence ID" value="PVZ09559.1"/>
    <property type="molecule type" value="Genomic_DNA"/>
</dbReference>